<evidence type="ECO:0000256" key="2">
    <source>
        <dbReference type="ARBA" id="ARBA00010022"/>
    </source>
</evidence>
<protein>
    <submittedName>
        <fullName evidence="5">Uncharacterized protein</fullName>
    </submittedName>
</protein>
<comment type="similarity">
    <text evidence="2 4">Belongs to the NPY family.</text>
</comment>
<sequence length="154" mass="18312">MLVPPVRPRIIATAEDLRRYLQQLNQFYMILSRPRRLFFLFTYFMFFYYIFIAIFHSILRILASVIFGTFLLPRIDYSVLPRKCQIIDLGLPKHLPAMDFILELLEVPVDTNFTYTFILEECPKIFPHQEFRLFLLVPAGHSFPDKGSEMVRSK</sequence>
<evidence type="ECO:0000256" key="4">
    <source>
        <dbReference type="RuleBase" id="RU000656"/>
    </source>
</evidence>
<dbReference type="InterPro" id="IPR001955">
    <property type="entry name" value="Pancreatic_hormone-like"/>
</dbReference>
<dbReference type="Pfam" id="PF00159">
    <property type="entry name" value="Hormone_3"/>
    <property type="match status" value="1"/>
</dbReference>
<evidence type="ECO:0000256" key="1">
    <source>
        <dbReference type="ARBA" id="ARBA00004613"/>
    </source>
</evidence>
<reference evidence="5" key="1">
    <citation type="journal article" date="2012" name="Nature">
        <title>The oyster genome reveals stress adaptation and complexity of shell formation.</title>
        <authorList>
            <person name="Zhang G."/>
            <person name="Fang X."/>
            <person name="Guo X."/>
            <person name="Li L."/>
            <person name="Luo R."/>
            <person name="Xu F."/>
            <person name="Yang P."/>
            <person name="Zhang L."/>
            <person name="Wang X."/>
            <person name="Qi H."/>
            <person name="Xiong Z."/>
            <person name="Que H."/>
            <person name="Xie Y."/>
            <person name="Holland P.W."/>
            <person name="Paps J."/>
            <person name="Zhu Y."/>
            <person name="Wu F."/>
            <person name="Chen Y."/>
            <person name="Wang J."/>
            <person name="Peng C."/>
            <person name="Meng J."/>
            <person name="Yang L."/>
            <person name="Liu J."/>
            <person name="Wen B."/>
            <person name="Zhang N."/>
            <person name="Huang Z."/>
            <person name="Zhu Q."/>
            <person name="Feng Y."/>
            <person name="Mount A."/>
            <person name="Hedgecock D."/>
            <person name="Xu Z."/>
            <person name="Liu Y."/>
            <person name="Domazet-Loso T."/>
            <person name="Du Y."/>
            <person name="Sun X."/>
            <person name="Zhang S."/>
            <person name="Liu B."/>
            <person name="Cheng P."/>
            <person name="Jiang X."/>
            <person name="Li J."/>
            <person name="Fan D."/>
            <person name="Wang W."/>
            <person name="Fu W."/>
            <person name="Wang T."/>
            <person name="Wang B."/>
            <person name="Zhang J."/>
            <person name="Peng Z."/>
            <person name="Li Y."/>
            <person name="Li N."/>
            <person name="Wang J."/>
            <person name="Chen M."/>
            <person name="He Y."/>
            <person name="Tan F."/>
            <person name="Song X."/>
            <person name="Zheng Q."/>
            <person name="Huang R."/>
            <person name="Yang H."/>
            <person name="Du X."/>
            <person name="Chen L."/>
            <person name="Yang M."/>
            <person name="Gaffney P.M."/>
            <person name="Wang S."/>
            <person name="Luo L."/>
            <person name="She Z."/>
            <person name="Ming Y."/>
            <person name="Huang W."/>
            <person name="Zhang S."/>
            <person name="Huang B."/>
            <person name="Zhang Y."/>
            <person name="Qu T."/>
            <person name="Ni P."/>
            <person name="Miao G."/>
            <person name="Wang J."/>
            <person name="Wang Q."/>
            <person name="Steinberg C.E."/>
            <person name="Wang H."/>
            <person name="Li N."/>
            <person name="Qian L."/>
            <person name="Zhang G."/>
            <person name="Li Y."/>
            <person name="Yang H."/>
            <person name="Liu X."/>
            <person name="Wang J."/>
            <person name="Yin Y."/>
            <person name="Wang J."/>
        </authorList>
    </citation>
    <scope>NUCLEOTIDE SEQUENCE [LARGE SCALE GENOMIC DNA]</scope>
    <source>
        <strain evidence="5">05x7-T-G4-1.051#20</strain>
    </source>
</reference>
<accession>K1R0Q7</accession>
<gene>
    <name evidence="5" type="ORF">CGI_10013812</name>
</gene>
<proteinExistence type="inferred from homology"/>
<evidence type="ECO:0000256" key="3">
    <source>
        <dbReference type="ARBA" id="ARBA00022525"/>
    </source>
</evidence>
<evidence type="ECO:0000313" key="5">
    <source>
        <dbReference type="EMBL" id="EKC27316.1"/>
    </source>
</evidence>
<dbReference type="HOGENOM" id="CLU_1705948_0_0_1"/>
<comment type="subcellular location">
    <subcellularLocation>
        <location evidence="1">Secreted</location>
    </subcellularLocation>
</comment>
<dbReference type="EMBL" id="JH818578">
    <property type="protein sequence ID" value="EKC27316.1"/>
    <property type="molecule type" value="Genomic_DNA"/>
</dbReference>
<keyword evidence="3" id="KW-0964">Secreted</keyword>
<dbReference type="PROSITE" id="PS50276">
    <property type="entry name" value="PANCREATIC_HORMONE_2"/>
    <property type="match status" value="1"/>
</dbReference>
<organism evidence="5">
    <name type="scientific">Magallana gigas</name>
    <name type="common">Pacific oyster</name>
    <name type="synonym">Crassostrea gigas</name>
    <dbReference type="NCBI Taxonomy" id="29159"/>
    <lineage>
        <taxon>Eukaryota</taxon>
        <taxon>Metazoa</taxon>
        <taxon>Spiralia</taxon>
        <taxon>Lophotrochozoa</taxon>
        <taxon>Mollusca</taxon>
        <taxon>Bivalvia</taxon>
        <taxon>Autobranchia</taxon>
        <taxon>Pteriomorphia</taxon>
        <taxon>Ostreida</taxon>
        <taxon>Ostreoidea</taxon>
        <taxon>Ostreidae</taxon>
        <taxon>Magallana</taxon>
    </lineage>
</organism>
<dbReference type="GO" id="GO:0005179">
    <property type="term" value="F:hormone activity"/>
    <property type="evidence" value="ECO:0007669"/>
    <property type="project" value="InterPro"/>
</dbReference>
<dbReference type="SMART" id="SM00309">
    <property type="entry name" value="PAH"/>
    <property type="match status" value="1"/>
</dbReference>
<dbReference type="AlphaFoldDB" id="K1R0Q7"/>
<dbReference type="GO" id="GO:0038023">
    <property type="term" value="F:signaling receptor activity"/>
    <property type="evidence" value="ECO:0007669"/>
    <property type="project" value="InterPro"/>
</dbReference>
<name>K1R0Q7_MAGGI</name>
<dbReference type="GO" id="GO:0005576">
    <property type="term" value="C:extracellular region"/>
    <property type="evidence" value="ECO:0007669"/>
    <property type="project" value="UniProtKB-SubCell"/>
</dbReference>
<dbReference type="InParanoid" id="K1R0Q7"/>
<dbReference type="GO" id="GO:0034632">
    <property type="term" value="F:retinol transmembrane transporter activity"/>
    <property type="evidence" value="ECO:0007669"/>
    <property type="project" value="InterPro"/>
</dbReference>